<organism evidence="10 11">
    <name type="scientific">Burkholderia plantarii</name>
    <dbReference type="NCBI Taxonomy" id="41899"/>
    <lineage>
        <taxon>Bacteria</taxon>
        <taxon>Pseudomonadati</taxon>
        <taxon>Pseudomonadota</taxon>
        <taxon>Betaproteobacteria</taxon>
        <taxon>Burkholderiales</taxon>
        <taxon>Burkholderiaceae</taxon>
        <taxon>Burkholderia</taxon>
    </lineage>
</organism>
<comment type="catalytic activity">
    <reaction evidence="7">
        <text>L-valine + 2-oxoglutarate = 3-methyl-2-oxobutanoate + L-glutamate</text>
        <dbReference type="Rhea" id="RHEA:24813"/>
        <dbReference type="ChEBI" id="CHEBI:11851"/>
        <dbReference type="ChEBI" id="CHEBI:16810"/>
        <dbReference type="ChEBI" id="CHEBI:29985"/>
        <dbReference type="ChEBI" id="CHEBI:57762"/>
        <dbReference type="EC" id="2.6.1.42"/>
    </reaction>
</comment>
<dbReference type="HOGENOM" id="CLU_020844_3_1_4"/>
<dbReference type="Proteomes" id="UP000031838">
    <property type="component" value="Chromosome 2"/>
</dbReference>
<dbReference type="InterPro" id="IPR050571">
    <property type="entry name" value="Class-IV_PLP-Dep_Aminotrnsfr"/>
</dbReference>
<comment type="catalytic activity">
    <reaction evidence="9">
        <text>L-leucine + 2-oxoglutarate = 4-methyl-2-oxopentanoate + L-glutamate</text>
        <dbReference type="Rhea" id="RHEA:18321"/>
        <dbReference type="ChEBI" id="CHEBI:16810"/>
        <dbReference type="ChEBI" id="CHEBI:17865"/>
        <dbReference type="ChEBI" id="CHEBI:29985"/>
        <dbReference type="ChEBI" id="CHEBI:57427"/>
        <dbReference type="EC" id="2.6.1.42"/>
    </reaction>
</comment>
<evidence type="ECO:0000313" key="10">
    <source>
        <dbReference type="EMBL" id="AJK48840.1"/>
    </source>
</evidence>
<dbReference type="EMBL" id="CP002581">
    <property type="protein sequence ID" value="AJK48840.1"/>
    <property type="molecule type" value="Genomic_DNA"/>
</dbReference>
<evidence type="ECO:0000256" key="4">
    <source>
        <dbReference type="ARBA" id="ARBA00005072"/>
    </source>
</evidence>
<comment type="similarity">
    <text evidence="5">Belongs to the class-IV pyridoxal-phosphate-dependent aminotransferase family.</text>
</comment>
<evidence type="ECO:0000256" key="7">
    <source>
        <dbReference type="ARBA" id="ARBA00048212"/>
    </source>
</evidence>
<evidence type="ECO:0000256" key="9">
    <source>
        <dbReference type="ARBA" id="ARBA00049229"/>
    </source>
</evidence>
<dbReference type="Pfam" id="PF01063">
    <property type="entry name" value="Aminotran_4"/>
    <property type="match status" value="1"/>
</dbReference>
<dbReference type="InterPro" id="IPR043131">
    <property type="entry name" value="BCAT-like_N"/>
</dbReference>
<comment type="catalytic activity">
    <reaction evidence="8">
        <text>L-isoleucine + 2-oxoglutarate = (S)-3-methyl-2-oxopentanoate + L-glutamate</text>
        <dbReference type="Rhea" id="RHEA:24801"/>
        <dbReference type="ChEBI" id="CHEBI:16810"/>
        <dbReference type="ChEBI" id="CHEBI:29985"/>
        <dbReference type="ChEBI" id="CHEBI:35146"/>
        <dbReference type="ChEBI" id="CHEBI:58045"/>
        <dbReference type="EC" id="2.6.1.42"/>
    </reaction>
</comment>
<keyword evidence="10" id="KW-0032">Aminotransferase</keyword>
<dbReference type="Gene3D" id="3.30.470.10">
    <property type="match status" value="1"/>
</dbReference>
<proteinExistence type="inferred from homology"/>
<protein>
    <recommendedName>
        <fullName evidence="6">branched-chain-amino-acid transaminase</fullName>
        <ecNumber evidence="6">2.6.1.42</ecNumber>
    </recommendedName>
</protein>
<name>A0A0B6S6G0_BURPL</name>
<dbReference type="PANTHER" id="PTHR42743">
    <property type="entry name" value="AMINO-ACID AMINOTRANSFERASE"/>
    <property type="match status" value="1"/>
</dbReference>
<dbReference type="SUPFAM" id="SSF56752">
    <property type="entry name" value="D-aminoacid aminotransferase-like PLP-dependent enzymes"/>
    <property type="match status" value="1"/>
</dbReference>
<evidence type="ECO:0000256" key="6">
    <source>
        <dbReference type="ARBA" id="ARBA00013053"/>
    </source>
</evidence>
<keyword evidence="10" id="KW-0808">Transferase</keyword>
<comment type="function">
    <text evidence="1">Acts on leucine, isoleucine and valine.</text>
</comment>
<sequence length="292" mass="32292">MAKIIFHAGDYVDASQATVRVSSLAMRYGLSVFEGVRAYLSRDGRLRPFRMAAHLERLANSARTLGLPDPGIDRIPEIVEHLIEANGLREDCYIRPSIHAVNVGDMGAKLEAALTVDVKPMGRKKWLGEDLAAKVTISSWRKARHDVFPPALKCISAYSIPFVADHAARAAGFDFPVFLNDEGYLSEAPTAALFLVTGRRLRTPALDQAILPSITREAILQIGAREGLAISEERLMPHELHSADEAFLCGTGLEIAPIASVDAYVLRNHAQRPVTRRLVDRYLDLVREDHHE</sequence>
<evidence type="ECO:0000256" key="8">
    <source>
        <dbReference type="ARBA" id="ARBA00048798"/>
    </source>
</evidence>
<dbReference type="AlphaFoldDB" id="A0A0B6S6G0"/>
<dbReference type="GO" id="GO:0052656">
    <property type="term" value="F:L-isoleucine-2-oxoglutarate transaminase activity"/>
    <property type="evidence" value="ECO:0007669"/>
    <property type="project" value="RHEA"/>
</dbReference>
<dbReference type="RefSeq" id="WP_042627407.1">
    <property type="nucleotide sequence ID" value="NZ_CP002581.1"/>
</dbReference>
<evidence type="ECO:0000256" key="5">
    <source>
        <dbReference type="ARBA" id="ARBA00009320"/>
    </source>
</evidence>
<dbReference type="CDD" id="cd00449">
    <property type="entry name" value="PLPDE_IV"/>
    <property type="match status" value="1"/>
</dbReference>
<dbReference type="GO" id="GO:0046394">
    <property type="term" value="P:carboxylic acid biosynthetic process"/>
    <property type="evidence" value="ECO:0007669"/>
    <property type="project" value="UniProtKB-ARBA"/>
</dbReference>
<dbReference type="KEGG" id="bgp:BGL_2c07560"/>
<dbReference type="PANTHER" id="PTHR42743:SF11">
    <property type="entry name" value="AMINODEOXYCHORISMATE LYASE"/>
    <property type="match status" value="1"/>
</dbReference>
<dbReference type="Gene3D" id="3.20.10.10">
    <property type="entry name" value="D-amino Acid Aminotransferase, subunit A, domain 2"/>
    <property type="match status" value="1"/>
</dbReference>
<comment type="pathway">
    <text evidence="2">Amino-acid biosynthesis; L-isoleucine biosynthesis; L-isoleucine from 2-oxobutanoate: step 4/4.</text>
</comment>
<reference evidence="10 11" key="2">
    <citation type="journal article" date="2016" name="Appl. Microbiol. Biotechnol.">
        <title>Mutations improving production and secretion of extracellular lipase by Burkholderia glumae PG1.</title>
        <authorList>
            <person name="Knapp A."/>
            <person name="Voget S."/>
            <person name="Gao R."/>
            <person name="Zaburannyi N."/>
            <person name="Krysciak D."/>
            <person name="Breuer M."/>
            <person name="Hauer B."/>
            <person name="Streit W.R."/>
            <person name="Muller R."/>
            <person name="Daniel R."/>
            <person name="Jaeger K.E."/>
        </authorList>
    </citation>
    <scope>NUCLEOTIDE SEQUENCE [LARGE SCALE GENOMIC DNA]</scope>
    <source>
        <strain evidence="10 11">PG1</strain>
    </source>
</reference>
<dbReference type="EC" id="2.6.1.42" evidence="6"/>
<dbReference type="GO" id="GO:0052655">
    <property type="term" value="F:L-valine-2-oxoglutarate transaminase activity"/>
    <property type="evidence" value="ECO:0007669"/>
    <property type="project" value="RHEA"/>
</dbReference>
<dbReference type="InterPro" id="IPR001544">
    <property type="entry name" value="Aminotrans_IV"/>
</dbReference>
<dbReference type="InterPro" id="IPR036038">
    <property type="entry name" value="Aminotransferase-like"/>
</dbReference>
<dbReference type="GO" id="GO:0052654">
    <property type="term" value="F:L-leucine-2-oxoglutarate transaminase activity"/>
    <property type="evidence" value="ECO:0007669"/>
    <property type="project" value="RHEA"/>
</dbReference>
<accession>A0A0B6S6G0</accession>
<evidence type="ECO:0000256" key="1">
    <source>
        <dbReference type="ARBA" id="ARBA00003109"/>
    </source>
</evidence>
<dbReference type="InterPro" id="IPR043132">
    <property type="entry name" value="BCAT-like_C"/>
</dbReference>
<comment type="pathway">
    <text evidence="3">Amino-acid biosynthesis; L-valine biosynthesis; L-valine from pyruvate: step 4/4.</text>
</comment>
<evidence type="ECO:0000256" key="3">
    <source>
        <dbReference type="ARBA" id="ARBA00004931"/>
    </source>
</evidence>
<evidence type="ECO:0000256" key="2">
    <source>
        <dbReference type="ARBA" id="ARBA00004824"/>
    </source>
</evidence>
<gene>
    <name evidence="10" type="primary">ilvE2</name>
    <name evidence="10" type="ORF">BGL_2c07560</name>
</gene>
<evidence type="ECO:0000313" key="11">
    <source>
        <dbReference type="Proteomes" id="UP000031838"/>
    </source>
</evidence>
<keyword evidence="11" id="KW-1185">Reference proteome</keyword>
<reference evidence="11" key="1">
    <citation type="submission" date="2011-03" db="EMBL/GenBank/DDBJ databases">
        <authorList>
            <person name="Voget S."/>
            <person name="Streit W.R."/>
            <person name="Jaeger K.E."/>
            <person name="Daniel R."/>
        </authorList>
    </citation>
    <scope>NUCLEOTIDE SEQUENCE [LARGE SCALE GENOMIC DNA]</scope>
    <source>
        <strain evidence="11">PG1</strain>
    </source>
</reference>
<comment type="pathway">
    <text evidence="4">Amino-acid biosynthesis; L-leucine biosynthesis; L-leucine from 3-methyl-2-oxobutanoate: step 4/4.</text>
</comment>